<dbReference type="PANTHER" id="PTHR48435">
    <property type="entry name" value="POLYPROTEIN"/>
    <property type="match status" value="1"/>
</dbReference>
<protein>
    <recommendedName>
        <fullName evidence="4">Zinc finger, CCHC-type</fullName>
    </recommendedName>
</protein>
<dbReference type="InterPro" id="IPR053098">
    <property type="entry name" value="Petuviruses_polyprotein"/>
</dbReference>
<proteinExistence type="predicted"/>
<organism evidence="3">
    <name type="scientific">Tanacetum cinerariifolium</name>
    <name type="common">Dalmatian daisy</name>
    <name type="synonym">Chrysanthemum cinerariifolium</name>
    <dbReference type="NCBI Taxonomy" id="118510"/>
    <lineage>
        <taxon>Eukaryota</taxon>
        <taxon>Viridiplantae</taxon>
        <taxon>Streptophyta</taxon>
        <taxon>Embryophyta</taxon>
        <taxon>Tracheophyta</taxon>
        <taxon>Spermatophyta</taxon>
        <taxon>Magnoliopsida</taxon>
        <taxon>eudicotyledons</taxon>
        <taxon>Gunneridae</taxon>
        <taxon>Pentapetalae</taxon>
        <taxon>asterids</taxon>
        <taxon>campanulids</taxon>
        <taxon>Asterales</taxon>
        <taxon>Asteraceae</taxon>
        <taxon>Asteroideae</taxon>
        <taxon>Anthemideae</taxon>
        <taxon>Anthemidinae</taxon>
        <taxon>Tanacetum</taxon>
    </lineage>
</organism>
<sequence>MAYRVQNHSLDILVPGQDNAGDALLIDVDSNATPTCTYVPRQLSRDELVKLLPEKWITNYEQIHQAPVRSTSAPEFVRHENGLVEIKFSSLQSKSDNVFPIGIHMITPTDQKPAQEVKHIWWDVFNCESCLDEAAKIDDDEDLPRKRKSSQQKLKRRYEKGDPTVGLLREPSGKFDYYVLYPKAEPNQPPSPRQPPSPHKPPSPPPHKLSPYNQKALSILYQDSPTKDKELIFSLIKNPMTIGPTGHANTIRLAEATLNWQSENAVAQNKVLVKILSQQSMITNSQEYLSSRVRSLESIINELRFKIQELYREIIQIIRTSPITRHFSFISQKEAEMKNLKNQLQDLERQHKQKRITSLIDDPWRLPSTPFVGVSFDPQLLPQSYTHTTSPSLNIWASKQRKIKPPTRKEPTQESQSIADVVTSTKTPDSLPIQKVNPVSMLQGRLRDWYHSLGEYRQLQIQQSISPEAFMSIIYSEFIGSPWEHTTHAREEFLKLKCCSFQKKDLEKHYDRMSQRFYYFNGVDDVNLKQVFLNSFPESLGNEAYRALEAKNVTIA</sequence>
<keyword evidence="1" id="KW-0175">Coiled coil</keyword>
<dbReference type="PANTHER" id="PTHR48435:SF1">
    <property type="entry name" value="POLYPROTEIN"/>
    <property type="match status" value="1"/>
</dbReference>
<dbReference type="AlphaFoldDB" id="A0A6L2KBL6"/>
<feature type="coiled-coil region" evidence="1">
    <location>
        <begin position="293"/>
        <end position="357"/>
    </location>
</feature>
<comment type="caution">
    <text evidence="3">The sequence shown here is derived from an EMBL/GenBank/DDBJ whole genome shotgun (WGS) entry which is preliminary data.</text>
</comment>
<name>A0A6L2KBL6_TANCI</name>
<evidence type="ECO:0000313" key="3">
    <source>
        <dbReference type="EMBL" id="GEU46858.1"/>
    </source>
</evidence>
<feature type="region of interest" description="Disordered" evidence="2">
    <location>
        <begin position="141"/>
        <end position="170"/>
    </location>
</feature>
<feature type="region of interest" description="Disordered" evidence="2">
    <location>
        <begin position="182"/>
        <end position="211"/>
    </location>
</feature>
<feature type="compositionally biased region" description="Pro residues" evidence="2">
    <location>
        <begin position="187"/>
        <end position="208"/>
    </location>
</feature>
<accession>A0A6L2KBL6</accession>
<evidence type="ECO:0008006" key="4">
    <source>
        <dbReference type="Google" id="ProtNLM"/>
    </source>
</evidence>
<evidence type="ECO:0000256" key="2">
    <source>
        <dbReference type="SAM" id="MobiDB-lite"/>
    </source>
</evidence>
<feature type="compositionally biased region" description="Basic residues" evidence="2">
    <location>
        <begin position="145"/>
        <end position="158"/>
    </location>
</feature>
<dbReference type="EMBL" id="BKCJ010002187">
    <property type="protein sequence ID" value="GEU46858.1"/>
    <property type="molecule type" value="Genomic_DNA"/>
</dbReference>
<gene>
    <name evidence="3" type="ORF">Tci_018836</name>
</gene>
<reference evidence="3" key="1">
    <citation type="journal article" date="2019" name="Sci. Rep.">
        <title>Draft genome of Tanacetum cinerariifolium, the natural source of mosquito coil.</title>
        <authorList>
            <person name="Yamashiro T."/>
            <person name="Shiraishi A."/>
            <person name="Satake H."/>
            <person name="Nakayama K."/>
        </authorList>
    </citation>
    <scope>NUCLEOTIDE SEQUENCE</scope>
</reference>
<evidence type="ECO:0000256" key="1">
    <source>
        <dbReference type="SAM" id="Coils"/>
    </source>
</evidence>